<feature type="compositionally biased region" description="Basic and acidic residues" evidence="6">
    <location>
        <begin position="1"/>
        <end position="17"/>
    </location>
</feature>
<dbReference type="InterPro" id="IPR018232">
    <property type="entry name" value="Glyco_hydro_37_CS"/>
</dbReference>
<name>A0A1L0CQG5_9ASCO</name>
<dbReference type="Gene3D" id="1.50.10.10">
    <property type="match status" value="1"/>
</dbReference>
<dbReference type="VEuPathDB" id="FungiDB:HGUI_03453"/>
<dbReference type="GO" id="GO:0005509">
    <property type="term" value="F:calcium ion binding"/>
    <property type="evidence" value="ECO:0007669"/>
    <property type="project" value="InterPro"/>
</dbReference>
<keyword evidence="9" id="KW-1185">Reference proteome</keyword>
<dbReference type="GO" id="GO:0004555">
    <property type="term" value="F:alpha,alpha-trehalase activity"/>
    <property type="evidence" value="ECO:0007669"/>
    <property type="project" value="UniProtKB-EC"/>
</dbReference>
<proteinExistence type="inferred from homology"/>
<dbReference type="PROSITE" id="PS00928">
    <property type="entry name" value="TREHALASE_2"/>
    <property type="match status" value="1"/>
</dbReference>
<evidence type="ECO:0000256" key="4">
    <source>
        <dbReference type="ARBA" id="ARBA00023295"/>
    </source>
</evidence>
<evidence type="ECO:0000256" key="1">
    <source>
        <dbReference type="ARBA" id="ARBA00001576"/>
    </source>
</evidence>
<evidence type="ECO:0000313" key="8">
    <source>
        <dbReference type="EMBL" id="SGZ41253.1"/>
    </source>
</evidence>
<dbReference type="GO" id="GO:0005993">
    <property type="term" value="P:trehalose catabolic process"/>
    <property type="evidence" value="ECO:0007669"/>
    <property type="project" value="InterPro"/>
</dbReference>
<dbReference type="OrthoDB" id="3542292at2759"/>
<evidence type="ECO:0000256" key="6">
    <source>
        <dbReference type="SAM" id="MobiDB-lite"/>
    </source>
</evidence>
<dbReference type="EC" id="3.2.1.28" evidence="5"/>
<dbReference type="EMBL" id="FQNF01000089">
    <property type="protein sequence ID" value="SGZ41253.1"/>
    <property type="molecule type" value="Genomic_DNA"/>
</dbReference>
<dbReference type="GO" id="GO:0005737">
    <property type="term" value="C:cytoplasm"/>
    <property type="evidence" value="ECO:0007669"/>
    <property type="project" value="InterPro"/>
</dbReference>
<feature type="region of interest" description="Disordered" evidence="6">
    <location>
        <begin position="1"/>
        <end position="20"/>
    </location>
</feature>
<keyword evidence="4 5" id="KW-0326">Glycosidase</keyword>
<dbReference type="SUPFAM" id="SSF48208">
    <property type="entry name" value="Six-hairpin glycosidases"/>
    <property type="match status" value="1"/>
</dbReference>
<keyword evidence="3 5" id="KW-0378">Hydrolase</keyword>
<feature type="domain" description="Neutral trehalase Ca2+ binding" evidence="7">
    <location>
        <begin position="95"/>
        <end position="124"/>
    </location>
</feature>
<evidence type="ECO:0000256" key="2">
    <source>
        <dbReference type="ARBA" id="ARBA00005615"/>
    </source>
</evidence>
<dbReference type="AlphaFoldDB" id="A0A1L0CQG5"/>
<evidence type="ECO:0000256" key="5">
    <source>
        <dbReference type="RuleBase" id="RU361180"/>
    </source>
</evidence>
<dbReference type="PANTHER" id="PTHR23403">
    <property type="entry name" value="TREHALASE"/>
    <property type="match status" value="1"/>
</dbReference>
<comment type="catalytic activity">
    <reaction evidence="1 5">
        <text>alpha,alpha-trehalose + H2O = alpha-D-glucose + beta-D-glucose</text>
        <dbReference type="Rhea" id="RHEA:32675"/>
        <dbReference type="ChEBI" id="CHEBI:15377"/>
        <dbReference type="ChEBI" id="CHEBI:15903"/>
        <dbReference type="ChEBI" id="CHEBI:16551"/>
        <dbReference type="ChEBI" id="CHEBI:17925"/>
        <dbReference type="EC" id="3.2.1.28"/>
    </reaction>
</comment>
<protein>
    <recommendedName>
        <fullName evidence="5">Trehalase</fullName>
        <ecNumber evidence="5">3.2.1.28</ecNumber>
    </recommendedName>
    <alternativeName>
        <fullName evidence="5">Alpha-trehalose glucohydrolase</fullName>
    </alternativeName>
</protein>
<dbReference type="InterPro" id="IPR008928">
    <property type="entry name" value="6-hairpin_glycosidase_sf"/>
</dbReference>
<dbReference type="Pfam" id="PF07492">
    <property type="entry name" value="Trehalase_Ca-bi"/>
    <property type="match status" value="1"/>
</dbReference>
<dbReference type="InterPro" id="IPR001661">
    <property type="entry name" value="Glyco_hydro_37"/>
</dbReference>
<reference evidence="9" key="1">
    <citation type="submission" date="2016-11" db="EMBL/GenBank/DDBJ databases">
        <authorList>
            <person name="Guldener U."/>
        </authorList>
    </citation>
    <scope>NUCLEOTIDE SEQUENCE [LARGE SCALE GENOMIC DNA]</scope>
</reference>
<evidence type="ECO:0000313" key="9">
    <source>
        <dbReference type="Proteomes" id="UP000183365"/>
    </source>
</evidence>
<sequence>MTDRHIKEMHTSKDKPKMPFMRNPFLGEKEYYGKQYQHSTSPSRRIRSSSINERYTPEKQSFVQNYHIQRRPSLGDTYNAQESRIFFIPDVDKLLNELLKKEDTDSNFKITIEDKGSKVLQVGTASSEGFKLYNIRGTYMLSNLLQELTLAKKYNKKQIFLEESRINEPPVSKLTRLIKNKFWRNLIRQIDMDSIARIAKDEKFEDKTFLRIYVPYDKPEQYEFFKQAAAKSVGYKFEINYLPKDITPDYENSLRDRPGFLSLAMRKVINPNTGKRDLLEGWPYVVPGGRFNEFYGWDSYFVSLGLLESGDMYDDVIMGVLENYIFEIENYGKILNANRTYYLSRSQPPFLTDLALKFFEHIGGLENPTAVSLLERCIKAAIKEYRCVWTAQPRLNLETGLSCYYPLSVGIPPECEHDHFDSVLLPYANKYGVSIDEFKEMYNSKKVSEPALDLYFTHDKAIRESGHDTTNRFEGKCNHLATVDLNSLLYKYEVDIAFALSVYLNDNIEALDGQKTCSKDWISLAEKRKQNITKYLWNEEKKMFYDYNWHEKKQETFETATTFWPIWAGCASTEQAQKLRDIAIPRFEEFGGIVSTTESSRGVVNKDHPQRQWDYPYGWAPHQMMVWEGLHKYGFVGDARRLAYRWIYVITKVFADYNGTVVEKYDVTSEIDPHNVDAEYGNQGNDFKGVAEEGFGWTNTSYLLGLKYLNRYCIRALDNGIPPKLFFERLPRKDQADFGFDKLNIKG</sequence>
<comment type="similarity">
    <text evidence="2 5">Belongs to the glycosyl hydrolase 37 family.</text>
</comment>
<dbReference type="PANTHER" id="PTHR23403:SF6">
    <property type="entry name" value="CYTOSOLIC NEUTRAL TREHALASE-RELATED"/>
    <property type="match status" value="1"/>
</dbReference>
<dbReference type="PROSITE" id="PS00927">
    <property type="entry name" value="TREHALASE_1"/>
    <property type="match status" value="1"/>
</dbReference>
<organism evidence="8 9">
    <name type="scientific">Hanseniaspora guilliermondii</name>
    <dbReference type="NCBI Taxonomy" id="56406"/>
    <lineage>
        <taxon>Eukaryota</taxon>
        <taxon>Fungi</taxon>
        <taxon>Dikarya</taxon>
        <taxon>Ascomycota</taxon>
        <taxon>Saccharomycotina</taxon>
        <taxon>Saccharomycetes</taxon>
        <taxon>Saccharomycodales</taxon>
        <taxon>Saccharomycodaceae</taxon>
        <taxon>Hanseniaspora</taxon>
    </lineage>
</organism>
<accession>A0A1L0CQG5</accession>
<evidence type="ECO:0000259" key="7">
    <source>
        <dbReference type="Pfam" id="PF07492"/>
    </source>
</evidence>
<dbReference type="PRINTS" id="PR00744">
    <property type="entry name" value="GLHYDRLASE37"/>
</dbReference>
<dbReference type="Pfam" id="PF01204">
    <property type="entry name" value="Trehalase"/>
    <property type="match status" value="1"/>
</dbReference>
<dbReference type="Proteomes" id="UP000183365">
    <property type="component" value="Unassembled WGS sequence"/>
</dbReference>
<gene>
    <name evidence="8" type="ORF">HGUI_03453</name>
</gene>
<dbReference type="InterPro" id="IPR012341">
    <property type="entry name" value="6hp_glycosidase-like_sf"/>
</dbReference>
<dbReference type="InterPro" id="IPR011120">
    <property type="entry name" value="Trehalase_Ca-bd"/>
</dbReference>
<evidence type="ECO:0000256" key="3">
    <source>
        <dbReference type="ARBA" id="ARBA00022801"/>
    </source>
</evidence>